<evidence type="ECO:0000259" key="2">
    <source>
        <dbReference type="Pfam" id="PF13193"/>
    </source>
</evidence>
<dbReference type="PANTHER" id="PTHR45527:SF1">
    <property type="entry name" value="FATTY ACID SYNTHASE"/>
    <property type="match status" value="1"/>
</dbReference>
<dbReference type="GO" id="GO:0043041">
    <property type="term" value="P:amino acid activation for nonribosomal peptide biosynthetic process"/>
    <property type="evidence" value="ECO:0007669"/>
    <property type="project" value="TreeGrafter"/>
</dbReference>
<evidence type="ECO:0000313" key="6">
    <source>
        <dbReference type="Proteomes" id="UP000270697"/>
    </source>
</evidence>
<dbReference type="EMBL" id="RBXX01000002">
    <property type="protein sequence ID" value="RKT87427.1"/>
    <property type="molecule type" value="Genomic_DNA"/>
</dbReference>
<dbReference type="PROSITE" id="PS00455">
    <property type="entry name" value="AMP_BINDING"/>
    <property type="match status" value="1"/>
</dbReference>
<evidence type="ECO:0000259" key="1">
    <source>
        <dbReference type="Pfam" id="PF00501"/>
    </source>
</evidence>
<sequence length="482" mass="50899">MRQNGLAELALSYGQLAARVAAMARRLGDDPGPVAVLTERSPDTIVAMLGVLAAGGTYCPVDPKYPAARRTEMIESIGCRFLVGTALDEVSPAVTVVGVPGGSGDDPAQVDVSWSAVAEPERGAYVLFTSGSTGKPKPVMTPRRAIAAAVGSLREMMGMSAADRVLQFASLNWDTCFEEILTALTSGAALVFHDDAYSGSFPRMLRMIEREAITVLDLPTAMWRELVRHLAEEGTGLPDPVRLVIIGGEAVDAAAIADWSSARTEQVRLVNTYGCTETTLVTHAVDLCGPGAPGQGSWWGADDPPPIGRPLPHVIEALDDNGQLLVAGPALATGYLGMEEATSDRFRVRDLGDGPLRYFHTGDRVERVQGGMLSHRGRLDQEIKIRGVRVDPGEVEAHIARHPAVSAVAVVGVHSAGRATMVAYVVPSSPGHAETVAKDVLASLRASVPAHLVPGRARAVPELVYTSSGKVDRAGTHRKHAS</sequence>
<reference evidence="3 6" key="2">
    <citation type="submission" date="2018-10" db="EMBL/GenBank/DDBJ databases">
        <title>Sequencing the genomes of 1000 actinobacteria strains.</title>
        <authorList>
            <person name="Klenk H.-P."/>
        </authorList>
    </citation>
    <scope>NUCLEOTIDE SEQUENCE [LARGE SCALE GENOMIC DNA]</scope>
    <source>
        <strain evidence="3 6">DSM 45119</strain>
    </source>
</reference>
<keyword evidence="6" id="KW-1185">Reference proteome</keyword>
<evidence type="ECO:0000313" key="4">
    <source>
        <dbReference type="EMBL" id="SFO37768.1"/>
    </source>
</evidence>
<dbReference type="InterPro" id="IPR020845">
    <property type="entry name" value="AMP-binding_CS"/>
</dbReference>
<dbReference type="Pfam" id="PF13193">
    <property type="entry name" value="AMP-binding_C"/>
    <property type="match status" value="1"/>
</dbReference>
<reference evidence="4 5" key="1">
    <citation type="submission" date="2016-10" db="EMBL/GenBank/DDBJ databases">
        <authorList>
            <person name="de Groot N.N."/>
        </authorList>
    </citation>
    <scope>NUCLEOTIDE SEQUENCE [LARGE SCALE GENOMIC DNA]</scope>
    <source>
        <strain evidence="4 5">CPCC 201259</strain>
    </source>
</reference>
<dbReference type="GO" id="GO:0005737">
    <property type="term" value="C:cytoplasm"/>
    <property type="evidence" value="ECO:0007669"/>
    <property type="project" value="TreeGrafter"/>
</dbReference>
<dbReference type="Pfam" id="PF00501">
    <property type="entry name" value="AMP-binding"/>
    <property type="match status" value="1"/>
</dbReference>
<dbReference type="PANTHER" id="PTHR45527">
    <property type="entry name" value="NONRIBOSOMAL PEPTIDE SYNTHETASE"/>
    <property type="match status" value="1"/>
</dbReference>
<dbReference type="InterPro" id="IPR045851">
    <property type="entry name" value="AMP-bd_C_sf"/>
</dbReference>
<dbReference type="GO" id="GO:0044550">
    <property type="term" value="P:secondary metabolite biosynthetic process"/>
    <property type="evidence" value="ECO:0007669"/>
    <property type="project" value="TreeGrafter"/>
</dbReference>
<dbReference type="EMBL" id="FOUP01000013">
    <property type="protein sequence ID" value="SFO37768.1"/>
    <property type="molecule type" value="Genomic_DNA"/>
</dbReference>
<dbReference type="STRING" id="455193.SAMN05421805_113109"/>
<feature type="domain" description="AMP-dependent synthetase/ligase" evidence="1">
    <location>
        <begin position="11"/>
        <end position="336"/>
    </location>
</feature>
<protein>
    <submittedName>
        <fullName evidence="4">Nonribosomal peptide synthetase protein VioO</fullName>
    </submittedName>
</protein>
<evidence type="ECO:0000313" key="3">
    <source>
        <dbReference type="EMBL" id="RKT87427.1"/>
    </source>
</evidence>
<dbReference type="InterPro" id="IPR025110">
    <property type="entry name" value="AMP-bd_C"/>
</dbReference>
<dbReference type="InterPro" id="IPR042099">
    <property type="entry name" value="ANL_N_sf"/>
</dbReference>
<dbReference type="Proteomes" id="UP000270697">
    <property type="component" value="Unassembled WGS sequence"/>
</dbReference>
<dbReference type="AlphaFoldDB" id="A0A1I5GP24"/>
<gene>
    <name evidence="3" type="ORF">ATL45_5844</name>
    <name evidence="4" type="ORF">SAMN05421805_113109</name>
</gene>
<dbReference type="InterPro" id="IPR000873">
    <property type="entry name" value="AMP-dep_synth/lig_dom"/>
</dbReference>
<dbReference type="Proteomes" id="UP000199398">
    <property type="component" value="Unassembled WGS sequence"/>
</dbReference>
<organism evidence="4 5">
    <name type="scientific">Saccharopolyspora antimicrobica</name>
    <dbReference type="NCBI Taxonomy" id="455193"/>
    <lineage>
        <taxon>Bacteria</taxon>
        <taxon>Bacillati</taxon>
        <taxon>Actinomycetota</taxon>
        <taxon>Actinomycetes</taxon>
        <taxon>Pseudonocardiales</taxon>
        <taxon>Pseudonocardiaceae</taxon>
        <taxon>Saccharopolyspora</taxon>
    </lineage>
</organism>
<dbReference type="SUPFAM" id="SSF56801">
    <property type="entry name" value="Acetyl-CoA synthetase-like"/>
    <property type="match status" value="1"/>
</dbReference>
<evidence type="ECO:0000313" key="5">
    <source>
        <dbReference type="Proteomes" id="UP000199398"/>
    </source>
</evidence>
<accession>A0A1I5GP24</accession>
<feature type="domain" description="AMP-binding enzyme C-terminal" evidence="2">
    <location>
        <begin position="394"/>
        <end position="470"/>
    </location>
</feature>
<dbReference type="GO" id="GO:0031177">
    <property type="term" value="F:phosphopantetheine binding"/>
    <property type="evidence" value="ECO:0007669"/>
    <property type="project" value="TreeGrafter"/>
</dbReference>
<name>A0A1I5GP24_9PSEU</name>
<dbReference type="Gene3D" id="3.30.300.30">
    <property type="match status" value="1"/>
</dbReference>
<proteinExistence type="predicted"/>
<dbReference type="Gene3D" id="3.40.50.12780">
    <property type="entry name" value="N-terminal domain of ligase-like"/>
    <property type="match status" value="1"/>
</dbReference>